<accession>A0AAN7NQH1</accession>
<dbReference type="Pfam" id="PF00078">
    <property type="entry name" value="RVT_1"/>
    <property type="match status" value="1"/>
</dbReference>
<evidence type="ECO:0000259" key="1">
    <source>
        <dbReference type="Pfam" id="PF00078"/>
    </source>
</evidence>
<keyword evidence="3" id="KW-1185">Reference proteome</keyword>
<protein>
    <recommendedName>
        <fullName evidence="1">Reverse transcriptase domain-containing protein</fullName>
    </recommendedName>
</protein>
<evidence type="ECO:0000313" key="2">
    <source>
        <dbReference type="EMBL" id="KAK4830190.1"/>
    </source>
</evidence>
<evidence type="ECO:0000313" key="3">
    <source>
        <dbReference type="Proteomes" id="UP001333110"/>
    </source>
</evidence>
<dbReference type="AlphaFoldDB" id="A0AAN7NQH1"/>
<dbReference type="EMBL" id="JAUNZN010000001">
    <property type="protein sequence ID" value="KAK4830190.1"/>
    <property type="molecule type" value="Genomic_DNA"/>
</dbReference>
<dbReference type="Proteomes" id="UP001333110">
    <property type="component" value="Unassembled WGS sequence"/>
</dbReference>
<name>A0AAN7NQH1_MYCAM</name>
<comment type="caution">
    <text evidence="2">The sequence shown here is derived from an EMBL/GenBank/DDBJ whole genome shotgun (WGS) entry which is preliminary data.</text>
</comment>
<gene>
    <name evidence="2" type="ORF">QYF61_009217</name>
</gene>
<sequence>MWPPATWPGKTQGISTDLVDEGREVDVVYLDFTKAFDTVSCNILIHKLMKYRLDKWPVRWIENWLNCNAQSIVVSGTKSLWTLVPCDAHQGVDLGPVLFNFFINDLNDGTECTLGKRNHNRLDKWANRDFMKFNKGKCKVLHLGKNNPKHPYRMGSHQLEISFAEKALQGEEVSSWTPS</sequence>
<feature type="domain" description="Reverse transcriptase" evidence="1">
    <location>
        <begin position="24"/>
        <end position="107"/>
    </location>
</feature>
<proteinExistence type="predicted"/>
<dbReference type="PANTHER" id="PTHR33332">
    <property type="entry name" value="REVERSE TRANSCRIPTASE DOMAIN-CONTAINING PROTEIN"/>
    <property type="match status" value="1"/>
</dbReference>
<dbReference type="InterPro" id="IPR000477">
    <property type="entry name" value="RT_dom"/>
</dbReference>
<reference evidence="2 3" key="1">
    <citation type="journal article" date="2023" name="J. Hered.">
        <title>Chromosome-level genome of the wood stork (Mycteria americana) provides insight into avian chromosome evolution.</title>
        <authorList>
            <person name="Flamio R. Jr."/>
            <person name="Ramstad K.M."/>
        </authorList>
    </citation>
    <scope>NUCLEOTIDE SEQUENCE [LARGE SCALE GENOMIC DNA]</scope>
    <source>
        <strain evidence="2">JAX WOST 10</strain>
    </source>
</reference>
<organism evidence="2 3">
    <name type="scientific">Mycteria americana</name>
    <name type="common">Wood stork</name>
    <dbReference type="NCBI Taxonomy" id="33587"/>
    <lineage>
        <taxon>Eukaryota</taxon>
        <taxon>Metazoa</taxon>
        <taxon>Chordata</taxon>
        <taxon>Craniata</taxon>
        <taxon>Vertebrata</taxon>
        <taxon>Euteleostomi</taxon>
        <taxon>Archelosauria</taxon>
        <taxon>Archosauria</taxon>
        <taxon>Dinosauria</taxon>
        <taxon>Saurischia</taxon>
        <taxon>Theropoda</taxon>
        <taxon>Coelurosauria</taxon>
        <taxon>Aves</taxon>
        <taxon>Neognathae</taxon>
        <taxon>Neoaves</taxon>
        <taxon>Aequornithes</taxon>
        <taxon>Ciconiiformes</taxon>
        <taxon>Ciconiidae</taxon>
        <taxon>Mycteria</taxon>
    </lineage>
</organism>